<feature type="chain" id="PRO_5046741845" evidence="1">
    <location>
        <begin position="20"/>
        <end position="369"/>
    </location>
</feature>
<feature type="signal peptide" evidence="1">
    <location>
        <begin position="1"/>
        <end position="19"/>
    </location>
</feature>
<feature type="domain" description="Pyrroloquinoline quinone-dependent pyranose dehydrogenase beta-propeller" evidence="2">
    <location>
        <begin position="186"/>
        <end position="366"/>
    </location>
</feature>
<dbReference type="EMBL" id="JANIBJ010000004">
    <property type="protein sequence ID" value="MCQ8103045.1"/>
    <property type="molecule type" value="Genomic_DNA"/>
</dbReference>
<accession>A0ABT1TC59</accession>
<dbReference type="SUPFAM" id="SSF50952">
    <property type="entry name" value="Soluble quinoprotein glucose dehydrogenase"/>
    <property type="match status" value="1"/>
</dbReference>
<evidence type="ECO:0000256" key="1">
    <source>
        <dbReference type="SAM" id="SignalP"/>
    </source>
</evidence>
<dbReference type="InterPro" id="IPR011042">
    <property type="entry name" value="6-blade_b-propeller_TolB-like"/>
</dbReference>
<evidence type="ECO:0000313" key="4">
    <source>
        <dbReference type="Proteomes" id="UP001524499"/>
    </source>
</evidence>
<gene>
    <name evidence="3" type="ORF">NP590_02905</name>
</gene>
<name>A0ABT1TC59_9GAMM</name>
<comment type="caution">
    <text evidence="3">The sequence shown here is derived from an EMBL/GenBank/DDBJ whole genome shotgun (WGS) entry which is preliminary data.</text>
</comment>
<dbReference type="Proteomes" id="UP001524499">
    <property type="component" value="Unassembled WGS sequence"/>
</dbReference>
<evidence type="ECO:0000313" key="3">
    <source>
        <dbReference type="EMBL" id="MCQ8103045.1"/>
    </source>
</evidence>
<dbReference type="PANTHER" id="PTHR33546">
    <property type="entry name" value="LARGE, MULTIFUNCTIONAL SECRETED PROTEIN-RELATED"/>
    <property type="match status" value="1"/>
</dbReference>
<dbReference type="Gene3D" id="2.120.10.30">
    <property type="entry name" value="TolB, C-terminal domain"/>
    <property type="match status" value="1"/>
</dbReference>
<dbReference type="PANTHER" id="PTHR33546:SF1">
    <property type="entry name" value="LARGE, MULTIFUNCTIONAL SECRETED PROTEIN"/>
    <property type="match status" value="1"/>
</dbReference>
<dbReference type="Pfam" id="PF22807">
    <property type="entry name" value="TrAA12"/>
    <property type="match status" value="1"/>
</dbReference>
<organism evidence="3 4">
    <name type="scientific">Methylomonas subterranea</name>
    <dbReference type="NCBI Taxonomy" id="2952225"/>
    <lineage>
        <taxon>Bacteria</taxon>
        <taxon>Pseudomonadati</taxon>
        <taxon>Pseudomonadota</taxon>
        <taxon>Gammaproteobacteria</taxon>
        <taxon>Methylococcales</taxon>
        <taxon>Methylococcaceae</taxon>
        <taxon>Methylomonas</taxon>
    </lineage>
</organism>
<reference evidence="3 4" key="1">
    <citation type="submission" date="2022-07" db="EMBL/GenBank/DDBJ databases">
        <title>Methylomonas rivi sp. nov., Methylomonas rosea sp. nov., Methylomonas aureus sp. nov. and Methylomonas subterranea sp. nov., four novel methanotrophs isolated from a freshwater creek and the deep terrestrial subsurface.</title>
        <authorList>
            <person name="Abin C."/>
            <person name="Sankaranarayanan K."/>
            <person name="Garner C."/>
            <person name="Sindelar R."/>
            <person name="Kotary K."/>
            <person name="Garner R."/>
            <person name="Barclay S."/>
            <person name="Lawson P."/>
            <person name="Krumholz L."/>
        </authorList>
    </citation>
    <scope>NUCLEOTIDE SEQUENCE [LARGE SCALE GENOMIC DNA]</scope>
    <source>
        <strain evidence="3 4">SURF-2</strain>
    </source>
</reference>
<dbReference type="InterPro" id="IPR054539">
    <property type="entry name" value="Beta-prop_PDH"/>
</dbReference>
<protein>
    <submittedName>
        <fullName evidence="3">PQQ-dependent sugar dehydrogenase</fullName>
    </submittedName>
</protein>
<evidence type="ECO:0000259" key="2">
    <source>
        <dbReference type="Pfam" id="PF22807"/>
    </source>
</evidence>
<dbReference type="RefSeq" id="WP_256600705.1">
    <property type="nucleotide sequence ID" value="NZ_JANIBJ010000004.1"/>
</dbReference>
<dbReference type="InterPro" id="IPR011041">
    <property type="entry name" value="Quinoprot_gluc/sorb_DH_b-prop"/>
</dbReference>
<sequence>MKGFKAIFWLMAFSPLCFAVKPEHEAVLKQLHLPFGFKISIYADDVPNARQMALGEHGVLFVGTRDGKVYALRDGDGDGVAEQRYTLAKELYLPSGVAYKSGALYVAEVNRIIRFDEIEANLDHPPQPVVVFDKLPSDKHHGWKYLKFGPDGKLYSAIGAPCNICNPEDKLYGSLFSINADGTGFQLLAHGVRNTVGFDWEPGTRHLFFNDNGRDNLGDDLPPDELNQWTGSEQHYGFPFCHAGSIPDPEFGGKMKCGQFQGPVWRYKAHVAPLGMRFYTGRQFPEHYYKQLFVAQHGSWNRSVPQGYQVALVKFSQGEPLSEHGFVSGWLTASGEVLGRPVDVLQMPDGSLLVSDDKLGVIYKIEYKQ</sequence>
<proteinExistence type="predicted"/>
<keyword evidence="4" id="KW-1185">Reference proteome</keyword>
<keyword evidence="1" id="KW-0732">Signal</keyword>